<feature type="transmembrane region" description="Helical" evidence="2">
    <location>
        <begin position="611"/>
        <end position="640"/>
    </location>
</feature>
<accession>A0ABP1R7X4</accession>
<feature type="region of interest" description="Disordered" evidence="1">
    <location>
        <begin position="141"/>
        <end position="213"/>
    </location>
</feature>
<gene>
    <name evidence="3" type="ORF">ODALV1_LOCUS19776</name>
</gene>
<feature type="transmembrane region" description="Helical" evidence="2">
    <location>
        <begin position="372"/>
        <end position="395"/>
    </location>
</feature>
<dbReference type="Proteomes" id="UP001642540">
    <property type="component" value="Unassembled WGS sequence"/>
</dbReference>
<protein>
    <submittedName>
        <fullName evidence="3">Uncharacterized protein</fullName>
    </submittedName>
</protein>
<feature type="transmembrane region" description="Helical" evidence="2">
    <location>
        <begin position="415"/>
        <end position="440"/>
    </location>
</feature>
<keyword evidence="2" id="KW-0472">Membrane</keyword>
<organism evidence="3 4">
    <name type="scientific">Orchesella dallaii</name>
    <dbReference type="NCBI Taxonomy" id="48710"/>
    <lineage>
        <taxon>Eukaryota</taxon>
        <taxon>Metazoa</taxon>
        <taxon>Ecdysozoa</taxon>
        <taxon>Arthropoda</taxon>
        <taxon>Hexapoda</taxon>
        <taxon>Collembola</taxon>
        <taxon>Entomobryomorpha</taxon>
        <taxon>Entomobryoidea</taxon>
        <taxon>Orchesellidae</taxon>
        <taxon>Orchesellinae</taxon>
        <taxon>Orchesella</taxon>
    </lineage>
</organism>
<keyword evidence="2" id="KW-0812">Transmembrane</keyword>
<keyword evidence="2" id="KW-1133">Transmembrane helix</keyword>
<sequence length="2205" mass="253071">MGLFLSTSQCASTNSSYQKNTSRVFGRKRTKNSILCKYHFPQNKITKEYLKCEIEPWKNLKSFDEKISLEPLNSKFLRQNSPPQARVLRKGSVKCAWVFGYRELCMKREYAEYLRDVKQSSGYLTQPSYLVLPYWKLARGGGPKEKPAAHKKTNKPEPATDSNANSTSGTAKKPVSNKLDTKSSGKDGKAVPGKPGGGANQGTPTKAPPGVLKKRILKRRRKNICPWFDRCRKKRRVRGKEIVKKDPATILREQKAKKWKWPNKRKRYPVPPSPKLIVLLHRLYRLPKEKAERDSEWLYLSDTDPDETVVETFEKGFHNWMTEGISIESQKLLRHLQLFLTILSLTGRSFLHHRPNFAHGHIEFSARKRNMLPFVLTSVILWTVLCLFICAFMDITKADLETTDIFVKVEKIELMKYWLPFLSTIGNLLLVAFFSLAILLGDAQMIAHHLNCWSAALHEMETSAALDIRGITCNNLKFFLLYAGVYTAMFVLNWPKMLRGSCGLTAIFMLRPVVPFLRVSPPATLFFCQWIGFGVHLYILFCARMVMTMLQIFALMLKNVSEMWNFKFALTYKLLAVENRGTLYQLQLNHSLGKLWSHHRLITVLLEQYGLVFSVGIMCYMMPQCLIFAIAMAKLVLFNVHTRQEYYKNEPNILVYSDEEPTIEIPAMSFIFLVFSIIIRIQNPEEPFRVTFPPPGSCSPALGQTLVRGICAVTMNPAVQPPPAPPPATYYFIREHCQDIESKHQSKVESFEYYSDGVRIANTPPFQICNVTLKNGTTLPQPLLDFGRYFEDFGSNSIKRTLDFYMDRTYDPKSIDYKSIITATTGFHPDTTEGGYCGSDSSGQLNKRCEWVEYFRDCMIGCYSRKLNRKFLIPMLLKKDIKTNTFTLYNDYNVVDCGVNPFAIKKGKKPADAAYDCFGRMMDVSLFDSCGNLPFYETKPIYIPVQAYPNQFYWTYSSSWELPEKTFPRVSVPGIPNNCPKSCYTSELGTDRCSDVDIVRDHCELAHYWGPISNGYFYAQHCYDLNIDPVSRTFPTGFCNTDVPQGAAEDEDAIYESTYNDARTSQWDRSFDLTVDDVPCKDYDTMSLIKNRLYFQQVCIYPTPPNSPDPCHPLSSFFPLFRPYELICRQTLQQIKFDYEIDNGNSQICDYNKKKMMLPVGVPVQYIVEGVIRYFPLFYGCHGKPLYPMDPKHNCLHPALNGVCEVNSGLFLLLYGDCLDPDVVATGFMIAPVADLGLCQQFINLEHPIFENNLRKLVSQELLDDLKNPWKEDPWMKSITIRDSPGTSSCSVDLNAHYCGVRSVALNYPYDGYDSRTQDRFLCNWEAYYRDCIQPYRSKFGTDVDWMYLPKWVPSPTLIQSDVQRNSDPVLNSFAVHPAKDLVTCDGRSFPANTNPSPGGSPASSSIDDYWMDDCGWVLTPEFVDGDPKSLAIMAPILPIALDSVYDDDGKLTTKIIHCYDSEVSLFRCTHPDVFPICKRRLSLWEPTQGAIITCYRYNSSCFIELNKQPIGGGTPFLHPPGFCRGYCPHVNTLTEAISEQVMSLWGDIEDMEFSHPPCLAISNSTPQIFLNDSSPRQVEKQLFLQIHCNDPSANQLVTNHFWWPFYKTTRGTLKLIPRQLIRSHLEATFGSACDYGGISTEENIYPKSVTFMDGSNLVTVAREDFYGCHGFPLVLFSKFYSEYPEDLIDVTDPETDYDKVCHDQRLAGWCEVELETFYFLKEDFEVTCNDCIPECTSTQGYLASTNLSRIIEDHSTYPFLVKADKLLRNKRSKNFPFRALNQTEHDAVVSAWNKYKNPKTHIAYLNDYRERLAGPDSEHCHHQDSSKFERYCTFFRYMEQCYVPCELVYPDKYVTNVSQSIVKGRTGTANNVKESYLQPLVFYTRRPSIIEPSFSFVDCVIDPTHIKRKPFGCNLLEITEFDSFGFGKVPEFLPDFNSALPAGHFKLGYPQSITFEYELLTNYTNPNVTYSPNPPKINVTSRAFVSSYFNCFRFSTESMRIPIISAAESYWTNTIVDTAIMNENTYLYHPEDDASTNLCYEAPLRIWLHWKACNFWNIPSRVRRVYGICEMILPLGLFNSSYAAIEFKGEPPLGCMQRSYPKFDVMWQGKAYGTKTVAEDMFPDLNYYCNSCAYSKENHYNNIQLIWCGFTHYGGPNSMWYSNYACFERNEFTYNYFHQANRYTQVQVPITTAQKTMRMANDFA</sequence>
<evidence type="ECO:0000256" key="1">
    <source>
        <dbReference type="SAM" id="MobiDB-lite"/>
    </source>
</evidence>
<evidence type="ECO:0000256" key="2">
    <source>
        <dbReference type="SAM" id="Phobius"/>
    </source>
</evidence>
<evidence type="ECO:0000313" key="4">
    <source>
        <dbReference type="Proteomes" id="UP001642540"/>
    </source>
</evidence>
<feature type="compositionally biased region" description="Polar residues" evidence="1">
    <location>
        <begin position="160"/>
        <end position="170"/>
    </location>
</feature>
<dbReference type="EMBL" id="CAXLJM020000068">
    <property type="protein sequence ID" value="CAL8122382.1"/>
    <property type="molecule type" value="Genomic_DNA"/>
</dbReference>
<evidence type="ECO:0000313" key="3">
    <source>
        <dbReference type="EMBL" id="CAL8122382.1"/>
    </source>
</evidence>
<feature type="transmembrane region" description="Helical" evidence="2">
    <location>
        <begin position="476"/>
        <end position="492"/>
    </location>
</feature>
<comment type="caution">
    <text evidence="3">The sequence shown here is derived from an EMBL/GenBank/DDBJ whole genome shotgun (WGS) entry which is preliminary data.</text>
</comment>
<name>A0ABP1R7X4_9HEXA</name>
<keyword evidence="4" id="KW-1185">Reference proteome</keyword>
<feature type="compositionally biased region" description="Basic and acidic residues" evidence="1">
    <location>
        <begin position="179"/>
        <end position="189"/>
    </location>
</feature>
<reference evidence="3 4" key="1">
    <citation type="submission" date="2024-08" db="EMBL/GenBank/DDBJ databases">
        <authorList>
            <person name="Cucini C."/>
            <person name="Frati F."/>
        </authorList>
    </citation>
    <scope>NUCLEOTIDE SEQUENCE [LARGE SCALE GENOMIC DNA]</scope>
</reference>
<proteinExistence type="predicted"/>